<keyword evidence="2" id="KW-1185">Reference proteome</keyword>
<gene>
    <name evidence="1" type="ORF">POREN0001_0796</name>
</gene>
<proteinExistence type="predicted"/>
<reference evidence="1 2" key="1">
    <citation type="submission" date="2009-04" db="EMBL/GenBank/DDBJ databases">
        <authorList>
            <person name="Sebastian Y."/>
            <person name="Madupu R."/>
            <person name="Durkin A.S."/>
            <person name="Torralba M."/>
            <person name="Methe B."/>
            <person name="Sutton G.G."/>
            <person name="Strausberg R.L."/>
            <person name="Nelson K.E."/>
        </authorList>
    </citation>
    <scope>NUCLEOTIDE SEQUENCE [LARGE SCALE GENOMIC DNA]</scope>
    <source>
        <strain evidence="2">ATCC 35406 / BCRC 14492 / JCM 8526 / NCTC 13058 / HG 370</strain>
    </source>
</reference>
<organism evidence="1 2">
    <name type="scientific">Porphyromonas endodontalis (strain ATCC 35406 / DSM 24491 / JCM 8526 / CCUG 16442 / BCRC 14492 / NCTC 13058 / HG 370)</name>
    <name type="common">Bacteroides endodontalis</name>
    <dbReference type="NCBI Taxonomy" id="553175"/>
    <lineage>
        <taxon>Bacteria</taxon>
        <taxon>Pseudomonadati</taxon>
        <taxon>Bacteroidota</taxon>
        <taxon>Bacteroidia</taxon>
        <taxon>Bacteroidales</taxon>
        <taxon>Porphyromonadaceae</taxon>
        <taxon>Porphyromonas</taxon>
    </lineage>
</organism>
<protein>
    <submittedName>
        <fullName evidence="1">Uncharacterized protein</fullName>
    </submittedName>
</protein>
<dbReference type="STRING" id="553175.POREN0001_0796"/>
<sequence>MPQHPVLGSMTQPLSFSFRMSGFLSKENILSELPKDTEQIRVYPEYLLVASQVLFIRASISSLREAHVFLQWYFGFY</sequence>
<comment type="caution">
    <text evidence="1">The sequence shown here is derived from an EMBL/GenBank/DDBJ whole genome shotgun (WGS) entry which is preliminary data.</text>
</comment>
<dbReference type="Proteomes" id="UP000004295">
    <property type="component" value="Unassembled WGS sequence"/>
</dbReference>
<evidence type="ECO:0000313" key="1">
    <source>
        <dbReference type="EMBL" id="EEN83142.1"/>
    </source>
</evidence>
<evidence type="ECO:0000313" key="2">
    <source>
        <dbReference type="Proteomes" id="UP000004295"/>
    </source>
</evidence>
<name>C3J9P4_POREA</name>
<accession>C3J9P4</accession>
<dbReference type="AlphaFoldDB" id="C3J9P4"/>
<dbReference type="EMBL" id="ACNN01000014">
    <property type="protein sequence ID" value="EEN83142.1"/>
    <property type="molecule type" value="Genomic_DNA"/>
</dbReference>